<sequence>MTTIEIISTQNIKPSIPTPQHLKTFNLSVLTQLIPAPYAPILFFYPNQNHATEPEIHEQLERLNTSLSQTLTRFYPLAGTIVDDLSIECDDSGAYYVTTRVNASLNEFLKHLDLELINKFLPCDPSFHGSDVRTRVTNVQVNMFNCGGVVISLCISHKILDGTALATFVKCWASSTRDAQLKVVYPDLTERFLPATDTRLRDSSMAMWVPLMKFGKCSMRRFVFDGSAIARLKTEMVRNGVQQPTRVEVVSALLWKHVMLASKETQHASLLSHVVNLRKRSGTMLSHNSIGNFVVFACAECGTMTPNIKLHDLVNKVRGSILKINSEFVSKLQGDKGPQVMEEFLKPMKDCGTNESIDYFGFTSWCNMGFYDVDFGLGKPIWVCSYVSHNSPVFTDFVVLMDTRYDDGIEAWVNLDDHKMQVLQHGPELLAFVSLDPSPLRMRGLDSD</sequence>
<gene>
    <name evidence="4" type="ORF">QVD17_07611</name>
</gene>
<name>A0AAD8LMS1_TARER</name>
<comment type="caution">
    <text evidence="4">The sequence shown here is derived from an EMBL/GenBank/DDBJ whole genome shotgun (WGS) entry which is preliminary data.</text>
</comment>
<evidence type="ECO:0000256" key="1">
    <source>
        <dbReference type="ARBA" id="ARBA00009861"/>
    </source>
</evidence>
<keyword evidence="3" id="KW-0012">Acyltransferase</keyword>
<proteinExistence type="inferred from homology"/>
<dbReference type="Gene3D" id="3.30.559.10">
    <property type="entry name" value="Chloramphenicol acetyltransferase-like domain"/>
    <property type="match status" value="2"/>
</dbReference>
<dbReference type="PANTHER" id="PTHR31623">
    <property type="entry name" value="F21J9.9"/>
    <property type="match status" value="1"/>
</dbReference>
<evidence type="ECO:0000313" key="5">
    <source>
        <dbReference type="Proteomes" id="UP001229421"/>
    </source>
</evidence>
<accession>A0AAD8LMS1</accession>
<reference evidence="4" key="1">
    <citation type="journal article" date="2023" name="bioRxiv">
        <title>Improved chromosome-level genome assembly for marigold (Tagetes erecta).</title>
        <authorList>
            <person name="Jiang F."/>
            <person name="Yuan L."/>
            <person name="Wang S."/>
            <person name="Wang H."/>
            <person name="Xu D."/>
            <person name="Wang A."/>
            <person name="Fan W."/>
        </authorList>
    </citation>
    <scope>NUCLEOTIDE SEQUENCE</scope>
    <source>
        <strain evidence="4">WSJ</strain>
        <tissue evidence="4">Leaf</tissue>
    </source>
</reference>
<organism evidence="4 5">
    <name type="scientific">Tagetes erecta</name>
    <name type="common">African marigold</name>
    <dbReference type="NCBI Taxonomy" id="13708"/>
    <lineage>
        <taxon>Eukaryota</taxon>
        <taxon>Viridiplantae</taxon>
        <taxon>Streptophyta</taxon>
        <taxon>Embryophyta</taxon>
        <taxon>Tracheophyta</taxon>
        <taxon>Spermatophyta</taxon>
        <taxon>Magnoliopsida</taxon>
        <taxon>eudicotyledons</taxon>
        <taxon>Gunneridae</taxon>
        <taxon>Pentapetalae</taxon>
        <taxon>asterids</taxon>
        <taxon>campanulids</taxon>
        <taxon>Asterales</taxon>
        <taxon>Asteraceae</taxon>
        <taxon>Asteroideae</taxon>
        <taxon>Heliantheae alliance</taxon>
        <taxon>Tageteae</taxon>
        <taxon>Tagetes</taxon>
    </lineage>
</organism>
<dbReference type="Proteomes" id="UP001229421">
    <property type="component" value="Unassembled WGS sequence"/>
</dbReference>
<dbReference type="InterPro" id="IPR023213">
    <property type="entry name" value="CAT-like_dom_sf"/>
</dbReference>
<dbReference type="Pfam" id="PF02458">
    <property type="entry name" value="Transferase"/>
    <property type="match status" value="1"/>
</dbReference>
<dbReference type="GO" id="GO:0016746">
    <property type="term" value="F:acyltransferase activity"/>
    <property type="evidence" value="ECO:0007669"/>
    <property type="project" value="UniProtKB-KW"/>
</dbReference>
<evidence type="ECO:0000256" key="2">
    <source>
        <dbReference type="ARBA" id="ARBA00022679"/>
    </source>
</evidence>
<dbReference type="EMBL" id="JAUHHV010000001">
    <property type="protein sequence ID" value="KAK1441596.1"/>
    <property type="molecule type" value="Genomic_DNA"/>
</dbReference>
<dbReference type="PANTHER" id="PTHR31623:SF110">
    <property type="entry name" value="VINORINE SYNTHASE-LIKE"/>
    <property type="match status" value="1"/>
</dbReference>
<comment type="similarity">
    <text evidence="1">Belongs to the plant acyltransferase family.</text>
</comment>
<evidence type="ECO:0000313" key="4">
    <source>
        <dbReference type="EMBL" id="KAK1441596.1"/>
    </source>
</evidence>
<protein>
    <submittedName>
        <fullName evidence="4">Uncharacterized protein</fullName>
    </submittedName>
</protein>
<keyword evidence="5" id="KW-1185">Reference proteome</keyword>
<keyword evidence="2" id="KW-0808">Transferase</keyword>
<evidence type="ECO:0000256" key="3">
    <source>
        <dbReference type="ARBA" id="ARBA00023315"/>
    </source>
</evidence>
<dbReference type="AlphaFoldDB" id="A0AAD8LMS1"/>